<protein>
    <submittedName>
        <fullName evidence="1">Uncharacterized protein</fullName>
    </submittedName>
</protein>
<organism evidence="1 2">
    <name type="scientific">Eumeta variegata</name>
    <name type="common">Bagworm moth</name>
    <name type="synonym">Eumeta japonica</name>
    <dbReference type="NCBI Taxonomy" id="151549"/>
    <lineage>
        <taxon>Eukaryota</taxon>
        <taxon>Metazoa</taxon>
        <taxon>Ecdysozoa</taxon>
        <taxon>Arthropoda</taxon>
        <taxon>Hexapoda</taxon>
        <taxon>Insecta</taxon>
        <taxon>Pterygota</taxon>
        <taxon>Neoptera</taxon>
        <taxon>Endopterygota</taxon>
        <taxon>Lepidoptera</taxon>
        <taxon>Glossata</taxon>
        <taxon>Ditrysia</taxon>
        <taxon>Tineoidea</taxon>
        <taxon>Psychidae</taxon>
        <taxon>Oiketicinae</taxon>
        <taxon>Eumeta</taxon>
    </lineage>
</organism>
<reference evidence="1 2" key="1">
    <citation type="journal article" date="2019" name="Commun. Biol.">
        <title>The bagworm genome reveals a unique fibroin gene that provides high tensile strength.</title>
        <authorList>
            <person name="Kono N."/>
            <person name="Nakamura H."/>
            <person name="Ohtoshi R."/>
            <person name="Tomita M."/>
            <person name="Numata K."/>
            <person name="Arakawa K."/>
        </authorList>
    </citation>
    <scope>NUCLEOTIDE SEQUENCE [LARGE SCALE GENOMIC DNA]</scope>
</reference>
<gene>
    <name evidence="1" type="ORF">EVAR_85025_1</name>
</gene>
<proteinExistence type="predicted"/>
<dbReference type="EMBL" id="BGZK01000501">
    <property type="protein sequence ID" value="GBP47433.1"/>
    <property type="molecule type" value="Genomic_DNA"/>
</dbReference>
<name>A0A4C1W8S4_EUMVA</name>
<dbReference type="AlphaFoldDB" id="A0A4C1W8S4"/>
<dbReference type="Proteomes" id="UP000299102">
    <property type="component" value="Unassembled WGS sequence"/>
</dbReference>
<sequence length="76" mass="9059">MREKGVERRELYTPTPQECSKRATYDVRIQSDRICLVRVLRRFRVRCVSARAHKDVSTTTHGKAWLYPFKHANRVQ</sequence>
<evidence type="ECO:0000313" key="1">
    <source>
        <dbReference type="EMBL" id="GBP47433.1"/>
    </source>
</evidence>
<accession>A0A4C1W8S4</accession>
<comment type="caution">
    <text evidence="1">The sequence shown here is derived from an EMBL/GenBank/DDBJ whole genome shotgun (WGS) entry which is preliminary data.</text>
</comment>
<evidence type="ECO:0000313" key="2">
    <source>
        <dbReference type="Proteomes" id="UP000299102"/>
    </source>
</evidence>
<keyword evidence="2" id="KW-1185">Reference proteome</keyword>